<dbReference type="SUPFAM" id="SSF51269">
    <property type="entry name" value="AFP III-like domain"/>
    <property type="match status" value="1"/>
</dbReference>
<dbReference type="CDD" id="cd11615">
    <property type="entry name" value="SAF_NeuB_like"/>
    <property type="match status" value="1"/>
</dbReference>
<dbReference type="InterPro" id="IPR051690">
    <property type="entry name" value="PseI-like"/>
</dbReference>
<dbReference type="NCBIfam" id="TIGR03586">
    <property type="entry name" value="PseI"/>
    <property type="match status" value="1"/>
</dbReference>
<dbReference type="OrthoDB" id="9781701at2"/>
<organism evidence="2 3">
    <name type="scientific">Eilatimonas milleporae</name>
    <dbReference type="NCBI Taxonomy" id="911205"/>
    <lineage>
        <taxon>Bacteria</taxon>
        <taxon>Pseudomonadati</taxon>
        <taxon>Pseudomonadota</taxon>
        <taxon>Alphaproteobacteria</taxon>
        <taxon>Kordiimonadales</taxon>
        <taxon>Kordiimonadaceae</taxon>
        <taxon>Eilatimonas</taxon>
    </lineage>
</organism>
<dbReference type="AlphaFoldDB" id="A0A3M0CJB4"/>
<dbReference type="SUPFAM" id="SSF51569">
    <property type="entry name" value="Aldolase"/>
    <property type="match status" value="1"/>
</dbReference>
<comment type="caution">
    <text evidence="2">The sequence shown here is derived from an EMBL/GenBank/DDBJ whole genome shotgun (WGS) entry which is preliminary data.</text>
</comment>
<dbReference type="InParanoid" id="A0A3M0CJB4"/>
<evidence type="ECO:0000313" key="2">
    <source>
        <dbReference type="EMBL" id="RMB08965.1"/>
    </source>
</evidence>
<dbReference type="InterPro" id="IPR020030">
    <property type="entry name" value="Pseudaminic_synth_PseI"/>
</dbReference>
<sequence length="351" mass="38294">MRERIFSSRFLSDPSMPPVVVAEVSGNHGGSLDKALALIDAAAAAGADAVKFQTYEPQTITLDHDGPAFRVGGLWHGERLYDLYARAQTPFEWHTRLFEHARERGIAVFSAPFDPTAVDLLETLRTPAYKIASCELVDTGLIRHVARTGKPVILSTGMASREEISEALDVIKALRGGLEDISLLHCISGYPTPVHNANLRRMIDMATRFNVPVGLSDHSPGLAVPLAAVALGAVLIEKHVCLSRDDDGAVDGPFSLEPDELMALVRQSREVWQALGDAVYGPTETEADSLRFRRSLYFVRDLTEGAAVDSASVRSVRPSGGLHPRHLAEIMGRQIRRPVRAGTPVTWEHLV</sequence>
<name>A0A3M0CJB4_9PROT</name>
<dbReference type="InterPro" id="IPR006190">
    <property type="entry name" value="SAF_AFP_Neu5Ac"/>
</dbReference>
<dbReference type="InterPro" id="IPR057736">
    <property type="entry name" value="SAF_PseI/NeuA/NeuB"/>
</dbReference>
<dbReference type="InterPro" id="IPR013974">
    <property type="entry name" value="SAF"/>
</dbReference>
<dbReference type="PROSITE" id="PS50844">
    <property type="entry name" value="AFP_LIKE"/>
    <property type="match status" value="1"/>
</dbReference>
<proteinExistence type="predicted"/>
<dbReference type="GO" id="GO:0047444">
    <property type="term" value="F:N-acylneuraminate-9-phosphate synthase activity"/>
    <property type="evidence" value="ECO:0007669"/>
    <property type="project" value="TreeGrafter"/>
</dbReference>
<feature type="domain" description="AFP-like" evidence="1">
    <location>
        <begin position="295"/>
        <end position="351"/>
    </location>
</feature>
<dbReference type="InterPro" id="IPR036732">
    <property type="entry name" value="AFP_Neu5c_C_sf"/>
</dbReference>
<evidence type="ECO:0000259" key="1">
    <source>
        <dbReference type="PROSITE" id="PS50844"/>
    </source>
</evidence>
<evidence type="ECO:0000313" key="3">
    <source>
        <dbReference type="Proteomes" id="UP000271227"/>
    </source>
</evidence>
<dbReference type="Proteomes" id="UP000271227">
    <property type="component" value="Unassembled WGS sequence"/>
</dbReference>
<dbReference type="Pfam" id="PF08666">
    <property type="entry name" value="SAF"/>
    <property type="match status" value="1"/>
</dbReference>
<protein>
    <submittedName>
        <fullName evidence="2">N-acetylneuraminate synthase</fullName>
    </submittedName>
</protein>
<reference evidence="2 3" key="1">
    <citation type="submission" date="2018-10" db="EMBL/GenBank/DDBJ databases">
        <title>Genomic Encyclopedia of Archaeal and Bacterial Type Strains, Phase II (KMG-II): from individual species to whole genera.</title>
        <authorList>
            <person name="Goeker M."/>
        </authorList>
    </citation>
    <scope>NUCLEOTIDE SEQUENCE [LARGE SCALE GENOMIC DNA]</scope>
    <source>
        <strain evidence="2 3">DSM 25217</strain>
    </source>
</reference>
<dbReference type="EMBL" id="REFR01000010">
    <property type="protein sequence ID" value="RMB08965.1"/>
    <property type="molecule type" value="Genomic_DNA"/>
</dbReference>
<dbReference type="RefSeq" id="WP_121938279.1">
    <property type="nucleotide sequence ID" value="NZ_REFR01000010.1"/>
</dbReference>
<gene>
    <name evidence="2" type="ORF">BXY39_1612</name>
</gene>
<dbReference type="InterPro" id="IPR013785">
    <property type="entry name" value="Aldolase_TIM"/>
</dbReference>
<dbReference type="SMART" id="SM00858">
    <property type="entry name" value="SAF"/>
    <property type="match status" value="1"/>
</dbReference>
<dbReference type="GO" id="GO:0016051">
    <property type="term" value="P:carbohydrate biosynthetic process"/>
    <property type="evidence" value="ECO:0007669"/>
    <property type="project" value="InterPro"/>
</dbReference>
<dbReference type="InterPro" id="IPR013132">
    <property type="entry name" value="PseI/NeuA/B-like_N"/>
</dbReference>
<dbReference type="PANTHER" id="PTHR42966">
    <property type="entry name" value="N-ACETYLNEURAMINATE SYNTHASE"/>
    <property type="match status" value="1"/>
</dbReference>
<accession>A0A3M0CJB4</accession>
<dbReference type="PANTHER" id="PTHR42966:SF2">
    <property type="entry name" value="PSEUDAMINIC ACID SYNTHASE"/>
    <property type="match status" value="1"/>
</dbReference>
<dbReference type="Gene3D" id="3.20.20.70">
    <property type="entry name" value="Aldolase class I"/>
    <property type="match status" value="1"/>
</dbReference>
<dbReference type="Gene3D" id="3.90.1210.10">
    <property type="entry name" value="Antifreeze-like/N-acetylneuraminic acid synthase C-terminal domain"/>
    <property type="match status" value="1"/>
</dbReference>
<keyword evidence="3" id="KW-1185">Reference proteome</keyword>
<dbReference type="Pfam" id="PF03102">
    <property type="entry name" value="NeuB"/>
    <property type="match status" value="1"/>
</dbReference>